<organism evidence="2 3">
    <name type="scientific">Zhongshania marina</name>
    <dbReference type="NCBI Taxonomy" id="2304603"/>
    <lineage>
        <taxon>Bacteria</taxon>
        <taxon>Pseudomonadati</taxon>
        <taxon>Pseudomonadota</taxon>
        <taxon>Gammaproteobacteria</taxon>
        <taxon>Cellvibrionales</taxon>
        <taxon>Spongiibacteraceae</taxon>
        <taxon>Zhongshania</taxon>
    </lineage>
</organism>
<evidence type="ECO:0000313" key="3">
    <source>
        <dbReference type="Proteomes" id="UP000274695"/>
    </source>
</evidence>
<evidence type="ECO:0000259" key="1">
    <source>
        <dbReference type="Pfam" id="PF12705"/>
    </source>
</evidence>
<evidence type="ECO:0000313" key="2">
    <source>
        <dbReference type="EMBL" id="RNL59686.1"/>
    </source>
</evidence>
<dbReference type="Proteomes" id="UP000274695">
    <property type="component" value="Unassembled WGS sequence"/>
</dbReference>
<keyword evidence="3" id="KW-1185">Reference proteome</keyword>
<reference evidence="2 3" key="1">
    <citation type="submission" date="2018-10" db="EMBL/GenBank/DDBJ databases">
        <title>Draft genome sequence of Zhongshania sp. DSW25-10.</title>
        <authorList>
            <person name="Oh J."/>
        </authorList>
    </citation>
    <scope>NUCLEOTIDE SEQUENCE [LARGE SCALE GENOMIC DNA]</scope>
    <source>
        <strain evidence="2 3">DSW25-10</strain>
    </source>
</reference>
<dbReference type="Pfam" id="PF12705">
    <property type="entry name" value="PDDEXK_1"/>
    <property type="match status" value="1"/>
</dbReference>
<dbReference type="RefSeq" id="WP_123183234.1">
    <property type="nucleotide sequence ID" value="NZ_RHGB01000019.1"/>
</dbReference>
<protein>
    <recommendedName>
        <fullName evidence="1">PD-(D/E)XK endonuclease-like domain-containing protein</fullName>
    </recommendedName>
</protein>
<comment type="caution">
    <text evidence="2">The sequence shown here is derived from an EMBL/GenBank/DDBJ whole genome shotgun (WGS) entry which is preliminary data.</text>
</comment>
<proteinExistence type="predicted"/>
<dbReference type="Gene3D" id="3.90.320.10">
    <property type="match status" value="1"/>
</dbReference>
<dbReference type="EMBL" id="RHGB01000019">
    <property type="protein sequence ID" value="RNL59686.1"/>
    <property type="molecule type" value="Genomic_DNA"/>
</dbReference>
<feature type="domain" description="PD-(D/E)XK endonuclease-like" evidence="1">
    <location>
        <begin position="620"/>
        <end position="867"/>
    </location>
</feature>
<dbReference type="InterPro" id="IPR038726">
    <property type="entry name" value="PDDEXK_AddAB-type"/>
</dbReference>
<accession>A0ABX9VZ86</accession>
<dbReference type="InterPro" id="IPR011604">
    <property type="entry name" value="PDDEXK-like_dom_sf"/>
</dbReference>
<sequence length="906" mass="99677">MMEITFTLGVAFDSGVLRTGSDEIGHIIGGPVKLLNWLESQLGLQQPVVSSTSRAITYRSCLKQCDHPGQFFHDSFSVDPLGVAKALLDWRDSWYLAGWNGQSIGEPGSRPESISAIEAVAIDCVPLCEGQRVQSVLRALDDCTLTLNVVSCDSLDSYPVVWRLLLAKLGAIQTSIDYPLAPVETDLGRVQRKLDEGPSAEKLELNGDGTFLVVEAPSRAFSAEWVATRVPALGADKNVVSALLVQGDAAELDISIAARGLPTLSVSNHSASRPLMQVLPLALEMLWAPINPSHLLEFLAHPVGPLPSKIRTPLAEAVASQPGIGGPAWLSAIAQILGRVEEESESLIEAEKKKREISESIAYWLECEKYSPLPGAPIGVVAERVAAVKDWINQRVAQFHANDELPADLPIYYRATGQADELIAALHELEGQGENDIDSDLLRRLVHSVRGEGMARPDIRAEVASDLASMFTLADPAVFVSPIDSVIWWGADDARSIPRYPWSRAELRQLKLGGVELHDLNEVSEWRAESWLRPIRSATKKLMFVVHKDAESQHPVFDHLRSVIKDLPTAELQPHVQGQSNASLDSYSRYEMLDAVSLPRKSRLWALGSGVKIPKRAMESFSSLESFVYGPYMWVLRYPAKIRAGKILSVSDDNMLKGNLAHQAFEDYFAAFPDIASANSATAKTWIREHLRGLLPKQGAVLLLPGRAPERERFLSDVVQAIAILLEHLKQANVVSVEMETELSGSYVGGELTGRLDLLARKNDGREAIVDIKWGGANYRQKALEQSKYLQLAIYSALHRQSGGGIPAVGYFIIAQGELLVLNDNYFPNAVIVTPENGEPLQEFWARFEQSWKQRRAQLDQGEIEVNVAGTSIVEDLLFDEKGLRSEETYESFSEFGALVGWEADA</sequence>
<gene>
    <name evidence="2" type="ORF">D0911_15215</name>
</gene>
<name>A0ABX9VZ86_9GAMM</name>